<sequence>MNNAVKIRYKLKGDVRFTTCIVTRIQYENFRILPIIEVCEIMERDVSISGDEIEQINQKLIDAIKKDT</sequence>
<organism evidence="2 3">
    <name type="scientific">Candidatus Nitrosarchaeum limnium BG20</name>
    <dbReference type="NCBI Taxonomy" id="859192"/>
    <lineage>
        <taxon>Archaea</taxon>
        <taxon>Nitrososphaerota</taxon>
        <taxon>Nitrososphaeria</taxon>
        <taxon>Nitrosopumilales</taxon>
        <taxon>Nitrosopumilaceae</taxon>
        <taxon>Nitrosarchaeum</taxon>
    </lineage>
</organism>
<accession>S2EW30</accession>
<dbReference type="Proteomes" id="UP000014065">
    <property type="component" value="Unassembled WGS sequence"/>
</dbReference>
<evidence type="ECO:0000259" key="1">
    <source>
        <dbReference type="Pfam" id="PF18549"/>
    </source>
</evidence>
<evidence type="ECO:0000313" key="3">
    <source>
        <dbReference type="Proteomes" id="UP000014065"/>
    </source>
</evidence>
<reference evidence="2 3" key="1">
    <citation type="journal article" date="2012" name="J. Bacteriol.">
        <title>Genome Sequence of "Candidatus Nitrosoarchaeum limnia" BG20, a Low-Salinity Ammonia-Oxidizing Archaeon from the San Francisco Bay Estuary.</title>
        <authorList>
            <person name="Mosier A.C."/>
            <person name="Allen E.E."/>
            <person name="Kim M."/>
            <person name="Ferriera S."/>
            <person name="Francis C.A."/>
        </authorList>
    </citation>
    <scope>NUCLEOTIDE SEQUENCE [LARGE SCALE GENOMIC DNA]</scope>
    <source>
        <strain evidence="2 3">BG20</strain>
    </source>
</reference>
<gene>
    <name evidence="2" type="ORF">BG20_I0474</name>
</gene>
<dbReference type="Pfam" id="PF18549">
    <property type="entry name" value="NitrOD1"/>
    <property type="match status" value="1"/>
</dbReference>
<evidence type="ECO:0000313" key="2">
    <source>
        <dbReference type="EMBL" id="EPA06449.1"/>
    </source>
</evidence>
<comment type="caution">
    <text evidence="2">The sequence shown here is derived from an EMBL/GenBank/DDBJ whole genome shotgun (WGS) entry which is preliminary data.</text>
</comment>
<protein>
    <recommendedName>
        <fullName evidence="1">Nitrosopumilus output domain-containing protein</fullName>
    </recommendedName>
</protein>
<feature type="domain" description="Nitrosopumilus output" evidence="1">
    <location>
        <begin position="1"/>
        <end position="68"/>
    </location>
</feature>
<dbReference type="InterPro" id="IPR041213">
    <property type="entry name" value="NitrOD1"/>
</dbReference>
<dbReference type="AlphaFoldDB" id="S2EW30"/>
<name>S2EW30_9ARCH</name>
<dbReference type="RefSeq" id="WP_238527445.1">
    <property type="nucleotide sequence ID" value="NZ_AHJG01000050.1"/>
</dbReference>
<dbReference type="EMBL" id="AHJG01000050">
    <property type="protein sequence ID" value="EPA06449.1"/>
    <property type="molecule type" value="Genomic_DNA"/>
</dbReference>
<keyword evidence="3" id="KW-1185">Reference proteome</keyword>
<proteinExistence type="predicted"/>